<proteinExistence type="predicted"/>
<evidence type="ECO:0000313" key="1">
    <source>
        <dbReference type="EMBL" id="MBL0764224.1"/>
    </source>
</evidence>
<sequence>MSFFDAVYNKLFKKHEPNTVLSHKALKRSEKERVSFKDWLQDDVSSTLLEKIHKAYHLKRTDIEGEIPILLFRSVYANGFAIKNNIEVSDRDFHFLLDYFKHKLLALGYRQAGSDSKVTAKDGFVLTVDKFYMKPPLQVEPPIDQLYGNIAIELHLMDDKPNYLKLMASIYSDRMYKEHQDFDELVELLLIKDAL</sequence>
<reference evidence="1" key="1">
    <citation type="submission" date="2021-01" db="EMBL/GenBank/DDBJ databases">
        <title>Marivirga sp. nov., isolated from intertidal surface sediments.</title>
        <authorList>
            <person name="Zhang M."/>
        </authorList>
    </citation>
    <scope>NUCLEOTIDE SEQUENCE</scope>
    <source>
        <strain evidence="1">SM1354</strain>
    </source>
</reference>
<accession>A0A937DIV9</accession>
<dbReference type="EMBL" id="JAERQG010000001">
    <property type="protein sequence ID" value="MBL0764224.1"/>
    <property type="molecule type" value="Genomic_DNA"/>
</dbReference>
<comment type="caution">
    <text evidence="1">The sequence shown here is derived from an EMBL/GenBank/DDBJ whole genome shotgun (WGS) entry which is preliminary data.</text>
</comment>
<protein>
    <submittedName>
        <fullName evidence="1">Uncharacterized protein</fullName>
    </submittedName>
</protein>
<evidence type="ECO:0000313" key="2">
    <source>
        <dbReference type="Proteomes" id="UP000642920"/>
    </source>
</evidence>
<dbReference type="RefSeq" id="WP_201917607.1">
    <property type="nucleotide sequence ID" value="NZ_JAERQG010000001.1"/>
</dbReference>
<name>A0A937DIV9_9BACT</name>
<dbReference type="Proteomes" id="UP000642920">
    <property type="component" value="Unassembled WGS sequence"/>
</dbReference>
<dbReference type="AlphaFoldDB" id="A0A937DIV9"/>
<organism evidence="1 2">
    <name type="scientific">Marivirga atlantica</name>
    <dbReference type="NCBI Taxonomy" id="1548457"/>
    <lineage>
        <taxon>Bacteria</taxon>
        <taxon>Pseudomonadati</taxon>
        <taxon>Bacteroidota</taxon>
        <taxon>Cytophagia</taxon>
        <taxon>Cytophagales</taxon>
        <taxon>Marivirgaceae</taxon>
        <taxon>Marivirga</taxon>
    </lineage>
</organism>
<keyword evidence="2" id="KW-1185">Reference proteome</keyword>
<gene>
    <name evidence="1" type="ORF">JKP34_03100</name>
</gene>